<dbReference type="RefSeq" id="WP_206658489.1">
    <property type="nucleotide sequence ID" value="NZ_CP071182.1"/>
</dbReference>
<organism evidence="5 6">
    <name type="scientific">Alicyclobacillus mengziensis</name>
    <dbReference type="NCBI Taxonomy" id="2931921"/>
    <lineage>
        <taxon>Bacteria</taxon>
        <taxon>Bacillati</taxon>
        <taxon>Bacillota</taxon>
        <taxon>Bacilli</taxon>
        <taxon>Bacillales</taxon>
        <taxon>Alicyclobacillaceae</taxon>
        <taxon>Alicyclobacillus</taxon>
    </lineage>
</organism>
<evidence type="ECO:0000256" key="2">
    <source>
        <dbReference type="ARBA" id="ARBA00022801"/>
    </source>
</evidence>
<dbReference type="InterPro" id="IPR045455">
    <property type="entry name" value="NrS-1_pol-like_helicase"/>
</dbReference>
<dbReference type="Proteomes" id="UP000663505">
    <property type="component" value="Chromosome"/>
</dbReference>
<dbReference type="AlphaFoldDB" id="A0A9X7W1W7"/>
<accession>A0A9X7W1W7</accession>
<evidence type="ECO:0000313" key="5">
    <source>
        <dbReference type="EMBL" id="QSO49176.1"/>
    </source>
</evidence>
<dbReference type="InterPro" id="IPR051620">
    <property type="entry name" value="ORF904-like_C"/>
</dbReference>
<evidence type="ECO:0000256" key="1">
    <source>
        <dbReference type="ARBA" id="ARBA00022741"/>
    </source>
</evidence>
<dbReference type="Gene3D" id="3.40.50.300">
    <property type="entry name" value="P-loop containing nucleotide triphosphate hydrolases"/>
    <property type="match status" value="1"/>
</dbReference>
<dbReference type="GO" id="GO:0005524">
    <property type="term" value="F:ATP binding"/>
    <property type="evidence" value="ECO:0007669"/>
    <property type="project" value="UniProtKB-KW"/>
</dbReference>
<keyword evidence="1" id="KW-0547">Nucleotide-binding</keyword>
<keyword evidence="3" id="KW-0067">ATP-binding</keyword>
<dbReference type="PROSITE" id="PS51206">
    <property type="entry name" value="SF3_HELICASE_1"/>
    <property type="match status" value="1"/>
</dbReference>
<gene>
    <name evidence="5" type="ORF">JZ786_09780</name>
</gene>
<dbReference type="InterPro" id="IPR006500">
    <property type="entry name" value="Helicase_put_C_phage/plasmid"/>
</dbReference>
<keyword evidence="2" id="KW-0378">Hydrolase</keyword>
<feature type="domain" description="SF3 helicase" evidence="4">
    <location>
        <begin position="312"/>
        <end position="467"/>
    </location>
</feature>
<evidence type="ECO:0000259" key="4">
    <source>
        <dbReference type="PROSITE" id="PS51206"/>
    </source>
</evidence>
<reference evidence="5 6" key="1">
    <citation type="submission" date="2021-02" db="EMBL/GenBank/DDBJ databases">
        <title>Alicyclobacillus curvatus sp. nov. and Alicyclobacillus mengziensis sp. nov., two acidophilic bacteria isolated from acid mine drainage.</title>
        <authorList>
            <person name="Huang Y."/>
        </authorList>
    </citation>
    <scope>NUCLEOTIDE SEQUENCE [LARGE SCALE GENOMIC DNA]</scope>
    <source>
        <strain evidence="5 6">S30H14</strain>
    </source>
</reference>
<dbReference type="KEGG" id="afx:JZ786_09780"/>
<dbReference type="PANTHER" id="PTHR35372">
    <property type="entry name" value="ATP BINDING PROTEIN-RELATED"/>
    <property type="match status" value="1"/>
</dbReference>
<proteinExistence type="predicted"/>
<dbReference type="InterPro" id="IPR027417">
    <property type="entry name" value="P-loop_NTPase"/>
</dbReference>
<name>A0A9X7W1W7_9BACL</name>
<dbReference type="GO" id="GO:0016787">
    <property type="term" value="F:hydrolase activity"/>
    <property type="evidence" value="ECO:0007669"/>
    <property type="project" value="UniProtKB-KW"/>
</dbReference>
<dbReference type="Pfam" id="PF19263">
    <property type="entry name" value="DUF5906"/>
    <property type="match status" value="1"/>
</dbReference>
<dbReference type="SUPFAM" id="SSF52540">
    <property type="entry name" value="P-loop containing nucleoside triphosphate hydrolases"/>
    <property type="match status" value="1"/>
</dbReference>
<protein>
    <recommendedName>
        <fullName evidence="4">SF3 helicase domain-containing protein</fullName>
    </recommendedName>
</protein>
<dbReference type="Pfam" id="PF08706">
    <property type="entry name" value="D5_N"/>
    <property type="match status" value="1"/>
</dbReference>
<sequence length="631" mass="71995">MSKHLYDDDYWSSLLRQSEFAEAEKGTDEEPYSNTIKSFDSDDQLHDLFIERIIADMQSKKLEPMKAATEAIRYLAKKLFEGADEGWVNRLGRKVVSADRGGRGVLRVGDFMADIRKRVHAMKKRAYERQQGRKPHDTFLSLHDINNAFKWGKENMVRFTDVDEYGNISIIDLDLAVALTHDFCLHRLHDSVWGYNGQCYRPVELEQTCAFIQKVLRAVDKDCATYNRASSIQKTLYAHVSAQDGADWDKWNSEPYIPFLDGVLDCTEIENLVLRAHDPKYLCTFCVDCEWNGESDDPIVDEFLCSVLPCAETRRNLLEWLGYTLAVFDTRHNHMAMLLGGGENGKSKMLSVVSSLLGKMETQVSLQQLATNQFAAFSLSKAVVNICGDMSAQYLDDTSLIKQLTGNDPIRAERKYRDAFTFFNRAKSWLGMNQLPPTNDTTHGFFRRLLIFPFTQTFSGDKADPDIGKKITTPSAKTTWARKAILEGYVPLTKRRKFLPSEEMDAEKQQYRVDNDLIVAALESEIIKFSKEGSIDASLFTELLKVFAESEGRKAIKFTVALKRLQQEDPSVRVARLGSRDEKRKRHVLGIEIGAAGEHLEVVRDWVHNDDIDGEIRKARTRVVDLYDDEI</sequence>
<evidence type="ECO:0000313" key="6">
    <source>
        <dbReference type="Proteomes" id="UP000663505"/>
    </source>
</evidence>
<dbReference type="EMBL" id="CP071182">
    <property type="protein sequence ID" value="QSO49176.1"/>
    <property type="molecule type" value="Genomic_DNA"/>
</dbReference>
<dbReference type="InterPro" id="IPR014818">
    <property type="entry name" value="Phage/plasmid_primase_P4_C"/>
</dbReference>
<dbReference type="NCBIfam" id="TIGR01613">
    <property type="entry name" value="primase_Cterm"/>
    <property type="match status" value="1"/>
</dbReference>
<dbReference type="PANTHER" id="PTHR35372:SF2">
    <property type="entry name" value="SF3 HELICASE DOMAIN-CONTAINING PROTEIN"/>
    <property type="match status" value="1"/>
</dbReference>
<keyword evidence="6" id="KW-1185">Reference proteome</keyword>
<evidence type="ECO:0000256" key="3">
    <source>
        <dbReference type="ARBA" id="ARBA00022840"/>
    </source>
</evidence>
<dbReference type="InterPro" id="IPR014015">
    <property type="entry name" value="Helicase_SF3_DNA-vir"/>
</dbReference>